<evidence type="ECO:0000256" key="2">
    <source>
        <dbReference type="PIRNR" id="PIRNR000915"/>
    </source>
</evidence>
<dbReference type="AlphaFoldDB" id="A0AAV7KMQ5"/>
<feature type="binding site" evidence="5">
    <location>
        <position position="23"/>
    </location>
    <ligand>
        <name>Mg(2+)</name>
        <dbReference type="ChEBI" id="CHEBI:18420"/>
    </ligand>
</feature>
<dbReference type="GO" id="GO:0005737">
    <property type="term" value="C:cytoplasm"/>
    <property type="evidence" value="ECO:0007669"/>
    <property type="project" value="TreeGrafter"/>
</dbReference>
<dbReference type="InterPro" id="IPR006349">
    <property type="entry name" value="PGP_euk"/>
</dbReference>
<comment type="cofactor">
    <cofactor evidence="5">
        <name>Mg(2+)</name>
        <dbReference type="ChEBI" id="CHEBI:18420"/>
    </cofactor>
    <text evidence="5">Divalent metal ions. Mg(2+) is the most effective.</text>
</comment>
<dbReference type="PANTHER" id="PTHR19288">
    <property type="entry name" value="4-NITROPHENYLPHOSPHATASE-RELATED"/>
    <property type="match status" value="1"/>
</dbReference>
<dbReference type="PANTHER" id="PTHR19288:SF93">
    <property type="entry name" value="FI11325P-RELATED"/>
    <property type="match status" value="1"/>
</dbReference>
<evidence type="ECO:0000256" key="1">
    <source>
        <dbReference type="ARBA" id="ARBA00022801"/>
    </source>
</evidence>
<feature type="active site" description="Nucleophile" evidence="3">
    <location>
        <position position="23"/>
    </location>
</feature>
<evidence type="ECO:0000313" key="7">
    <source>
        <dbReference type="Proteomes" id="UP001165289"/>
    </source>
</evidence>
<comment type="caution">
    <text evidence="6">The sequence shown here is derived from an EMBL/GenBank/DDBJ whole genome shotgun (WGS) entry which is preliminary data.</text>
</comment>
<gene>
    <name evidence="6" type="ORF">LOD99_9613</name>
</gene>
<dbReference type="Proteomes" id="UP001165289">
    <property type="component" value="Unassembled WGS sequence"/>
</dbReference>
<evidence type="ECO:0000313" key="6">
    <source>
        <dbReference type="EMBL" id="KAI6662026.1"/>
    </source>
</evidence>
<name>A0AAV7KMQ5_9METZ</name>
<feature type="active site" description="Nucleophile" evidence="3">
    <location>
        <position position="25"/>
    </location>
</feature>
<dbReference type="InterPro" id="IPR006357">
    <property type="entry name" value="HAD-SF_hydro_IIA"/>
</dbReference>
<dbReference type="Pfam" id="PF13242">
    <property type="entry name" value="Hydrolase_like"/>
    <property type="match status" value="1"/>
</dbReference>
<keyword evidence="7" id="KW-1185">Reference proteome</keyword>
<reference evidence="6 7" key="1">
    <citation type="journal article" date="2023" name="BMC Biol.">
        <title>The compact genome of the sponge Oopsacas minuta (Hexactinellida) is lacking key metazoan core genes.</title>
        <authorList>
            <person name="Santini S."/>
            <person name="Schenkelaars Q."/>
            <person name="Jourda C."/>
            <person name="Duchesne M."/>
            <person name="Belahbib H."/>
            <person name="Rocher C."/>
            <person name="Selva M."/>
            <person name="Riesgo A."/>
            <person name="Vervoort M."/>
            <person name="Leys S.P."/>
            <person name="Kodjabachian L."/>
            <person name="Le Bivic A."/>
            <person name="Borchiellini C."/>
            <person name="Claverie J.M."/>
            <person name="Renard E."/>
        </authorList>
    </citation>
    <scope>NUCLEOTIDE SEQUENCE [LARGE SCALE GENOMIC DNA]</scope>
    <source>
        <strain evidence="6">SPO-2</strain>
    </source>
</reference>
<comment type="similarity">
    <text evidence="2">Belongs to the HAD-like hydrolase superfamily.</text>
</comment>
<evidence type="ECO:0000256" key="3">
    <source>
        <dbReference type="PIRSR" id="PIRSR000915-1"/>
    </source>
</evidence>
<dbReference type="InterPro" id="IPR036412">
    <property type="entry name" value="HAD-like_sf"/>
</dbReference>
<dbReference type="GO" id="GO:0046872">
    <property type="term" value="F:metal ion binding"/>
    <property type="evidence" value="ECO:0007669"/>
    <property type="project" value="UniProtKB-KW"/>
</dbReference>
<dbReference type="PIRSF" id="PIRSF000915">
    <property type="entry name" value="PGP-type_phosphatase"/>
    <property type="match status" value="1"/>
</dbReference>
<dbReference type="Gene3D" id="3.40.50.1000">
    <property type="entry name" value="HAD superfamily/HAD-like"/>
    <property type="match status" value="2"/>
</dbReference>
<protein>
    <submittedName>
        <fullName evidence="6">Phosphoglycolate phosphatase</fullName>
    </submittedName>
</protein>
<evidence type="ECO:0000256" key="4">
    <source>
        <dbReference type="PIRSR" id="PIRSR000915-2"/>
    </source>
</evidence>
<proteinExistence type="inferred from homology"/>
<sequence>MNELRCSSEWQELLHSTDTYLFDCDGVVWQSVTPLPGAIEAICCLQKLGKQIYFVTNKNTQSRIDTFYKFSKLGFTNIAIENVYTSSYATAHYLKHVLKLTGKVYLMGEAGMKTEIENAGFTCLDIGPDTMTGEPGEIENIHIDPEVQAVVVATDYHFSYKKLVKAFFYLKNPACHYIGTSEDRVIPVGNGTIIPGATGSFIQAINYSTGRTATVIGKPYLPFINCIESEFPFERSRAVMIGDNLNSDILFAKRAGLKSLLILTGVTKRAEFLAGYKDLPDNLIPDFFSDSLCSLTTQ</sequence>
<dbReference type="NCBIfam" id="TIGR01452">
    <property type="entry name" value="PGP_euk"/>
    <property type="match status" value="1"/>
</dbReference>
<evidence type="ECO:0000256" key="5">
    <source>
        <dbReference type="PIRSR" id="PIRSR000915-3"/>
    </source>
</evidence>
<dbReference type="NCBIfam" id="TIGR01460">
    <property type="entry name" value="HAD-SF-IIA"/>
    <property type="match status" value="1"/>
</dbReference>
<accession>A0AAV7KMQ5</accession>
<dbReference type="InterPro" id="IPR023214">
    <property type="entry name" value="HAD_sf"/>
</dbReference>
<keyword evidence="5" id="KW-0479">Metal-binding</keyword>
<keyword evidence="1 2" id="KW-0378">Hydrolase</keyword>
<feature type="binding site" evidence="5">
    <location>
        <position position="243"/>
    </location>
    <ligand>
        <name>Mg(2+)</name>
        <dbReference type="ChEBI" id="CHEBI:18420"/>
    </ligand>
</feature>
<keyword evidence="5" id="KW-0460">Magnesium</keyword>
<feature type="binding site" evidence="4">
    <location>
        <position position="218"/>
    </location>
    <ligand>
        <name>substrate</name>
    </ligand>
</feature>
<dbReference type="SUPFAM" id="SSF56784">
    <property type="entry name" value="HAD-like"/>
    <property type="match status" value="1"/>
</dbReference>
<dbReference type="Pfam" id="PF13344">
    <property type="entry name" value="Hydrolase_6"/>
    <property type="match status" value="1"/>
</dbReference>
<dbReference type="GO" id="GO:0016791">
    <property type="term" value="F:phosphatase activity"/>
    <property type="evidence" value="ECO:0007669"/>
    <property type="project" value="InterPro"/>
</dbReference>
<dbReference type="EMBL" id="JAKMXF010000001">
    <property type="protein sequence ID" value="KAI6662026.1"/>
    <property type="molecule type" value="Genomic_DNA"/>
</dbReference>
<feature type="binding site" evidence="5">
    <location>
        <position position="25"/>
    </location>
    <ligand>
        <name>Mg(2+)</name>
        <dbReference type="ChEBI" id="CHEBI:18420"/>
    </ligand>
</feature>
<organism evidence="6 7">
    <name type="scientific">Oopsacas minuta</name>
    <dbReference type="NCBI Taxonomy" id="111878"/>
    <lineage>
        <taxon>Eukaryota</taxon>
        <taxon>Metazoa</taxon>
        <taxon>Porifera</taxon>
        <taxon>Hexactinellida</taxon>
        <taxon>Hexasterophora</taxon>
        <taxon>Lyssacinosida</taxon>
        <taxon>Leucopsacidae</taxon>
        <taxon>Oopsacas</taxon>
    </lineage>
</organism>